<evidence type="ECO:0000256" key="3">
    <source>
        <dbReference type="ARBA" id="ARBA00022960"/>
    </source>
</evidence>
<dbReference type="HAMAP" id="MF_02079">
    <property type="entry name" value="PGT_RodA"/>
    <property type="match status" value="1"/>
</dbReference>
<evidence type="ECO:0000256" key="2">
    <source>
        <dbReference type="ARBA" id="ARBA00022692"/>
    </source>
</evidence>
<keyword evidence="3 6" id="KW-0133">Cell shape</keyword>
<dbReference type="GO" id="GO:0051301">
    <property type="term" value="P:cell division"/>
    <property type="evidence" value="ECO:0007669"/>
    <property type="project" value="InterPro"/>
</dbReference>
<dbReference type="GO" id="GO:0008360">
    <property type="term" value="P:regulation of cell shape"/>
    <property type="evidence" value="ECO:0007669"/>
    <property type="project" value="UniProtKB-KW"/>
</dbReference>
<dbReference type="OrthoDB" id="9768187at2"/>
<feature type="transmembrane region" description="Helical" evidence="6">
    <location>
        <begin position="278"/>
        <end position="299"/>
    </location>
</feature>
<reference evidence="7 8" key="1">
    <citation type="journal article" date="2017" name="Int. J. Syst. Evol. Microbiol.">
        <title>Marinicauda algicola sp. nov., isolated from a marine red alga Rhodosorus marinus.</title>
        <authorList>
            <person name="Jeong S.E."/>
            <person name="Jeon S.H."/>
            <person name="Chun B.H."/>
            <person name="Kim D.W."/>
            <person name="Jeon C.O."/>
        </authorList>
    </citation>
    <scope>NUCLEOTIDE SEQUENCE [LARGE SCALE GENOMIC DNA]</scope>
    <source>
        <strain evidence="7 8">JCM 31718</strain>
    </source>
</reference>
<proteinExistence type="inferred from homology"/>
<keyword evidence="8" id="KW-1185">Reference proteome</keyword>
<dbReference type="Pfam" id="PF01098">
    <property type="entry name" value="FTSW_RODA_SPOVE"/>
    <property type="match status" value="1"/>
</dbReference>
<gene>
    <name evidence="6 7" type="primary">rodA</name>
    <name evidence="6" type="synonym">mrdB</name>
    <name evidence="7" type="ORF">E5163_10660</name>
</gene>
<name>A0A4V3RXY6_9PROT</name>
<evidence type="ECO:0000256" key="5">
    <source>
        <dbReference type="ARBA" id="ARBA00023136"/>
    </source>
</evidence>
<dbReference type="EC" id="2.4.99.28" evidence="6"/>
<dbReference type="GO" id="GO:0015648">
    <property type="term" value="F:lipid-linked peptidoglycan transporter activity"/>
    <property type="evidence" value="ECO:0007669"/>
    <property type="project" value="TreeGrafter"/>
</dbReference>
<feature type="transmembrane region" description="Helical" evidence="6">
    <location>
        <begin position="311"/>
        <end position="338"/>
    </location>
</feature>
<comment type="function">
    <text evidence="6">Peptidoglycan polymerase that is essential for cell wall elongation.</text>
</comment>
<feature type="transmembrane region" description="Helical" evidence="6">
    <location>
        <begin position="166"/>
        <end position="183"/>
    </location>
</feature>
<feature type="transmembrane region" description="Helical" evidence="6">
    <location>
        <begin position="344"/>
        <end position="365"/>
    </location>
</feature>
<sequence>MAVFTQTVPRDLRGKLYEINWAFVLLVLLVGLIGTGMLYSVAGGDWQPWAVRHAGRFAAGFAVMLIAALFPPRFWMGLAYPAYLGALVLLVGVELMGVTVMGAQRWIELGPLRMQPSEVMKIALVLALARYYHDLPQEKVSSLGGLLIPAGMIGAPVLLILNQPDLGTAVLVGATGAAIVFMAGLSWRIIVGAGVAAAIALPLAIRYGLEDYQRERIATFLNPEADPLGAGYNIIQSKIALGSGGFTGKGFMQGTQSQLNYLPEHQTDFIFTTLGEEWGFVGGIFVMALYALLLANCIAVAMSCRSAFLRLVVMGITTTLALYVFINIAMVMGVVPVVGVPLPMISYGGTVMLAVLFGLGLILGAHVHRGAEPPKGAGLFG</sequence>
<evidence type="ECO:0000313" key="8">
    <source>
        <dbReference type="Proteomes" id="UP000308054"/>
    </source>
</evidence>
<feature type="transmembrane region" description="Helical" evidence="6">
    <location>
        <begin position="20"/>
        <end position="42"/>
    </location>
</feature>
<keyword evidence="6" id="KW-0997">Cell inner membrane</keyword>
<accession>A0A4V3RXY6</accession>
<keyword evidence="2 6" id="KW-0812">Transmembrane</keyword>
<comment type="caution">
    <text evidence="7">The sequence shown here is derived from an EMBL/GenBank/DDBJ whole genome shotgun (WGS) entry which is preliminary data.</text>
</comment>
<dbReference type="AlphaFoldDB" id="A0A4V3RXY6"/>
<dbReference type="PANTHER" id="PTHR30474">
    <property type="entry name" value="CELL CYCLE PROTEIN"/>
    <property type="match status" value="1"/>
</dbReference>
<protein>
    <recommendedName>
        <fullName evidence="6">Peptidoglycan glycosyltransferase MrdB</fullName>
        <shortName evidence="6">PGT</shortName>
        <ecNumber evidence="6">2.4.99.28</ecNumber>
    </recommendedName>
    <alternativeName>
        <fullName evidence="6">Cell elongation protein RodA</fullName>
    </alternativeName>
    <alternativeName>
        <fullName evidence="6">Cell wall polymerase</fullName>
    </alternativeName>
    <alternativeName>
        <fullName evidence="6">Peptidoglycan polymerase</fullName>
        <shortName evidence="6">PG polymerase</shortName>
    </alternativeName>
</protein>
<comment type="similarity">
    <text evidence="6">Belongs to the SEDS family. MrdB/RodA subfamily.</text>
</comment>
<dbReference type="EMBL" id="SRXW01000003">
    <property type="protein sequence ID" value="TGY88279.1"/>
    <property type="molecule type" value="Genomic_DNA"/>
</dbReference>
<comment type="pathway">
    <text evidence="6">Cell wall biogenesis; peptidoglycan biosynthesis.</text>
</comment>
<keyword evidence="4 6" id="KW-1133">Transmembrane helix</keyword>
<keyword evidence="6" id="KW-0573">Peptidoglycan synthesis</keyword>
<dbReference type="UniPathway" id="UPA00219"/>
<dbReference type="GO" id="GO:0032153">
    <property type="term" value="C:cell division site"/>
    <property type="evidence" value="ECO:0007669"/>
    <property type="project" value="TreeGrafter"/>
</dbReference>
<feature type="transmembrane region" description="Helical" evidence="6">
    <location>
        <begin position="54"/>
        <end position="70"/>
    </location>
</feature>
<feature type="transmembrane region" description="Helical" evidence="6">
    <location>
        <begin position="82"/>
        <end position="103"/>
    </location>
</feature>
<dbReference type="GO" id="GO:0005886">
    <property type="term" value="C:plasma membrane"/>
    <property type="evidence" value="ECO:0007669"/>
    <property type="project" value="UniProtKB-SubCell"/>
</dbReference>
<organism evidence="7 8">
    <name type="scientific">Marinicauda algicola</name>
    <dbReference type="NCBI Taxonomy" id="2029849"/>
    <lineage>
        <taxon>Bacteria</taxon>
        <taxon>Pseudomonadati</taxon>
        <taxon>Pseudomonadota</taxon>
        <taxon>Alphaproteobacteria</taxon>
        <taxon>Maricaulales</taxon>
        <taxon>Maricaulaceae</taxon>
        <taxon>Marinicauda</taxon>
    </lineage>
</organism>
<dbReference type="NCBIfam" id="NF037961">
    <property type="entry name" value="RodA_shape"/>
    <property type="match status" value="1"/>
</dbReference>
<evidence type="ECO:0000256" key="6">
    <source>
        <dbReference type="HAMAP-Rule" id="MF_02079"/>
    </source>
</evidence>
<evidence type="ECO:0000313" key="7">
    <source>
        <dbReference type="EMBL" id="TGY88279.1"/>
    </source>
</evidence>
<evidence type="ECO:0000256" key="4">
    <source>
        <dbReference type="ARBA" id="ARBA00022989"/>
    </source>
</evidence>
<dbReference type="GO" id="GO:0008955">
    <property type="term" value="F:peptidoglycan glycosyltransferase activity"/>
    <property type="evidence" value="ECO:0007669"/>
    <property type="project" value="UniProtKB-UniRule"/>
</dbReference>
<comment type="subcellular location">
    <subcellularLocation>
        <location evidence="6">Cell inner membrane</location>
        <topology evidence="6">Multi-pass membrane protein</topology>
    </subcellularLocation>
    <subcellularLocation>
        <location evidence="1">Membrane</location>
        <topology evidence="1">Multi-pass membrane protein</topology>
    </subcellularLocation>
</comment>
<dbReference type="RefSeq" id="WP_135996124.1">
    <property type="nucleotide sequence ID" value="NZ_CP071057.1"/>
</dbReference>
<dbReference type="InterPro" id="IPR001182">
    <property type="entry name" value="FtsW/RodA"/>
</dbReference>
<evidence type="ECO:0000256" key="1">
    <source>
        <dbReference type="ARBA" id="ARBA00004141"/>
    </source>
</evidence>
<dbReference type="NCBIfam" id="TIGR02210">
    <property type="entry name" value="rodA_shape"/>
    <property type="match status" value="1"/>
</dbReference>
<keyword evidence="6" id="KW-1003">Cell membrane</keyword>
<comment type="catalytic activity">
    <reaction evidence="6">
        <text>[GlcNAc-(1-&gt;4)-Mur2Ac(oyl-L-Ala-gamma-D-Glu-L-Lys-D-Ala-D-Ala)](n)-di-trans,octa-cis-undecaprenyl diphosphate + beta-D-GlcNAc-(1-&gt;4)-Mur2Ac(oyl-L-Ala-gamma-D-Glu-L-Lys-D-Ala-D-Ala)-di-trans,octa-cis-undecaprenyl diphosphate = [GlcNAc-(1-&gt;4)-Mur2Ac(oyl-L-Ala-gamma-D-Glu-L-Lys-D-Ala-D-Ala)](n+1)-di-trans,octa-cis-undecaprenyl diphosphate + di-trans,octa-cis-undecaprenyl diphosphate + H(+)</text>
        <dbReference type="Rhea" id="RHEA:23708"/>
        <dbReference type="Rhea" id="RHEA-COMP:9602"/>
        <dbReference type="Rhea" id="RHEA-COMP:9603"/>
        <dbReference type="ChEBI" id="CHEBI:15378"/>
        <dbReference type="ChEBI" id="CHEBI:58405"/>
        <dbReference type="ChEBI" id="CHEBI:60033"/>
        <dbReference type="ChEBI" id="CHEBI:78435"/>
        <dbReference type="EC" id="2.4.99.28"/>
    </reaction>
</comment>
<keyword evidence="6" id="KW-0961">Cell wall biogenesis/degradation</keyword>
<dbReference type="GO" id="GO:0009252">
    <property type="term" value="P:peptidoglycan biosynthetic process"/>
    <property type="evidence" value="ECO:0007669"/>
    <property type="project" value="UniProtKB-UniRule"/>
</dbReference>
<feature type="transmembrane region" description="Helical" evidence="6">
    <location>
        <begin position="140"/>
        <end position="160"/>
    </location>
</feature>
<keyword evidence="5 6" id="KW-0472">Membrane</keyword>
<dbReference type="PANTHER" id="PTHR30474:SF1">
    <property type="entry name" value="PEPTIDOGLYCAN GLYCOSYLTRANSFERASE MRDB"/>
    <property type="match status" value="1"/>
</dbReference>
<dbReference type="GO" id="GO:0071555">
    <property type="term" value="P:cell wall organization"/>
    <property type="evidence" value="ECO:0007669"/>
    <property type="project" value="UniProtKB-KW"/>
</dbReference>
<dbReference type="InterPro" id="IPR011923">
    <property type="entry name" value="RodA/MrdB"/>
</dbReference>
<keyword evidence="6" id="KW-0808">Transferase</keyword>
<keyword evidence="6" id="KW-0328">Glycosyltransferase</keyword>
<dbReference type="Proteomes" id="UP000308054">
    <property type="component" value="Unassembled WGS sequence"/>
</dbReference>